<dbReference type="OrthoDB" id="341967at2"/>
<feature type="transmembrane region" description="Helical" evidence="1">
    <location>
        <begin position="171"/>
        <end position="198"/>
    </location>
</feature>
<feature type="domain" description="Guanylate cyclase" evidence="2">
    <location>
        <begin position="245"/>
        <end position="377"/>
    </location>
</feature>
<dbReference type="InterPro" id="IPR001054">
    <property type="entry name" value="A/G_cyclase"/>
</dbReference>
<feature type="transmembrane region" description="Helical" evidence="1">
    <location>
        <begin position="107"/>
        <end position="126"/>
    </location>
</feature>
<dbReference type="Gene3D" id="3.30.70.1230">
    <property type="entry name" value="Nucleotide cyclase"/>
    <property type="match status" value="1"/>
</dbReference>
<keyword evidence="4" id="KW-1185">Reference proteome</keyword>
<keyword evidence="1" id="KW-1133">Transmembrane helix</keyword>
<feature type="transmembrane region" description="Helical" evidence="1">
    <location>
        <begin position="45"/>
        <end position="66"/>
    </location>
</feature>
<dbReference type="InterPro" id="IPR029787">
    <property type="entry name" value="Nucleotide_cyclase"/>
</dbReference>
<dbReference type="AlphaFoldDB" id="A0A2P2E3K3"/>
<dbReference type="InterPro" id="IPR050697">
    <property type="entry name" value="Adenylyl/Guanylyl_Cyclase_3/4"/>
</dbReference>
<dbReference type="Proteomes" id="UP000245133">
    <property type="component" value="Unassembled WGS sequence"/>
</dbReference>
<gene>
    <name evidence="3" type="ORF">LPTSP4_30100</name>
</gene>
<dbReference type="RefSeq" id="WP_108977805.1">
    <property type="nucleotide sequence ID" value="NZ_BFBB01000008.1"/>
</dbReference>
<dbReference type="PROSITE" id="PS50125">
    <property type="entry name" value="GUANYLATE_CYCLASE_2"/>
    <property type="match status" value="1"/>
</dbReference>
<keyword evidence="1" id="KW-0812">Transmembrane</keyword>
<dbReference type="Pfam" id="PF00211">
    <property type="entry name" value="Guanylate_cyc"/>
    <property type="match status" value="1"/>
</dbReference>
<sequence length="431" mass="47893">MFSKTELLLKEKEIQGISLSLLGKMFVASLLLVVTFFVANSLNEILWVTLMSLLFITFLFLMLRLLKKKKSVMFIGLISVVIDIAVVTALPFVWYDSVGGDAVPRTYIVKTYIHNILFGILLLHAFTLHPIYPLLYVFGVVIGQSGILLYAQNDPRFLTTDSFLEAMLGNAVHLGTYLMSMGVVAIFGFVVAFLAYIVRNTLYSAVGNEIKFNQLSRYFSPNVVGEISTADDAFFVPGGKEQTVAILFCDIEGFTNLSESLGPNGTIQFLTEFHSIMLDEIFRFNGTLDKFIGDGMLVTFGTPIASEYDAKNALLAGIAMMKRLQVWNEERKKSQLNPINIRIGIHYGPAIVGNVGAEKRLEYTVIGDTVNVASRIESIGKEIKKNFLVSKELISNIQGLETLEANLKSLGSYTFRGKLASTELFFVDVNR</sequence>
<dbReference type="EMBL" id="BFBB01000008">
    <property type="protein sequence ID" value="GBF51472.1"/>
    <property type="molecule type" value="Genomic_DNA"/>
</dbReference>
<feature type="transmembrane region" description="Helical" evidence="1">
    <location>
        <begin position="133"/>
        <end position="151"/>
    </location>
</feature>
<evidence type="ECO:0000313" key="4">
    <source>
        <dbReference type="Proteomes" id="UP000245133"/>
    </source>
</evidence>
<proteinExistence type="predicted"/>
<dbReference type="PANTHER" id="PTHR43081:SF1">
    <property type="entry name" value="ADENYLATE CYCLASE, TERMINAL-DIFFERENTIATION SPECIFIC"/>
    <property type="match status" value="1"/>
</dbReference>
<evidence type="ECO:0000313" key="3">
    <source>
        <dbReference type="EMBL" id="GBF51472.1"/>
    </source>
</evidence>
<dbReference type="PANTHER" id="PTHR43081">
    <property type="entry name" value="ADENYLATE CYCLASE, TERMINAL-DIFFERENTIATION SPECIFIC-RELATED"/>
    <property type="match status" value="1"/>
</dbReference>
<evidence type="ECO:0000259" key="2">
    <source>
        <dbReference type="PROSITE" id="PS50125"/>
    </source>
</evidence>
<dbReference type="CDD" id="cd07302">
    <property type="entry name" value="CHD"/>
    <property type="match status" value="1"/>
</dbReference>
<protein>
    <submittedName>
        <fullName evidence="3">Adenylate/guanylate cyclase catalytic domain protein</fullName>
    </submittedName>
</protein>
<comment type="caution">
    <text evidence="3">The sequence shown here is derived from an EMBL/GenBank/DDBJ whole genome shotgun (WGS) entry which is preliminary data.</text>
</comment>
<dbReference type="SMART" id="SM00044">
    <property type="entry name" value="CYCc"/>
    <property type="match status" value="1"/>
</dbReference>
<feature type="transmembrane region" description="Helical" evidence="1">
    <location>
        <begin position="73"/>
        <end position="95"/>
    </location>
</feature>
<reference evidence="3 4" key="1">
    <citation type="submission" date="2018-02" db="EMBL/GenBank/DDBJ databases">
        <title>Novel Leptospira species isolated from soil and water in Japan.</title>
        <authorList>
            <person name="Nakao R."/>
            <person name="Masuzawa T."/>
        </authorList>
    </citation>
    <scope>NUCLEOTIDE SEQUENCE [LARGE SCALE GENOMIC DNA]</scope>
    <source>
        <strain evidence="3 4">YH101</strain>
    </source>
</reference>
<dbReference type="GO" id="GO:0004016">
    <property type="term" value="F:adenylate cyclase activity"/>
    <property type="evidence" value="ECO:0007669"/>
    <property type="project" value="UniProtKB-ARBA"/>
</dbReference>
<dbReference type="SUPFAM" id="SSF55073">
    <property type="entry name" value="Nucleotide cyclase"/>
    <property type="match status" value="1"/>
</dbReference>
<dbReference type="GO" id="GO:0006171">
    <property type="term" value="P:cAMP biosynthetic process"/>
    <property type="evidence" value="ECO:0007669"/>
    <property type="project" value="TreeGrafter"/>
</dbReference>
<accession>A0A2P2E3K3</accession>
<organism evidence="3 4">
    <name type="scientific">Leptospira ryugenii</name>
    <dbReference type="NCBI Taxonomy" id="1917863"/>
    <lineage>
        <taxon>Bacteria</taxon>
        <taxon>Pseudomonadati</taxon>
        <taxon>Spirochaetota</taxon>
        <taxon>Spirochaetia</taxon>
        <taxon>Leptospirales</taxon>
        <taxon>Leptospiraceae</taxon>
        <taxon>Leptospira</taxon>
    </lineage>
</organism>
<dbReference type="GO" id="GO:0035556">
    <property type="term" value="P:intracellular signal transduction"/>
    <property type="evidence" value="ECO:0007669"/>
    <property type="project" value="InterPro"/>
</dbReference>
<name>A0A2P2E3K3_9LEPT</name>
<feature type="transmembrane region" description="Helical" evidence="1">
    <location>
        <begin position="21"/>
        <end position="39"/>
    </location>
</feature>
<evidence type="ECO:0000256" key="1">
    <source>
        <dbReference type="SAM" id="Phobius"/>
    </source>
</evidence>
<keyword evidence="1" id="KW-0472">Membrane</keyword>